<sequence>MKILLDTNIVIHRETDKVSNQNIGILFNWLDKLHFTKCVHPLTLTELQKHASIQVVNSMSIKLGSYQELKTPAPLKQEVLEIIEKYDTKPNDLEDSKLLNEVFSSRVDYLITEDKKINLKAKYLNIADRVFGIDSFLEKVIAENPDFVDYSVLSVKREYFGNIDLEDEFFDSFRNDYVGFDKWYNSKAGDNEMAYVCYEAGEIKAFLFLKVEDEKESYSEISPSFLPKRRLKIGTFKVVSNGLRIGERFLKIVFDNARLRKVDEIYVTIFDGRPELESLINLLGKFGFEDHGIKTTSSGTEKVLVRDFSIRFDPNRPSKTFPWLSKTSDVYIVPIKPDYHSELFPDSILKTESPLEFVENKPHRNAISKSYISHSRNRGLKSGDILVFYRSGGIYKGVATTVGIVEETIDGINNLEELRQICRKRSVLSDEELVEYWNRYPKNRPFAFNFLYAFSFKKRINLKQMLDEGILANFDSIKTISKMGREEFKKLITLAGI</sequence>
<comment type="caution">
    <text evidence="1">The sequence shown here is derived from an EMBL/GenBank/DDBJ whole genome shotgun (WGS) entry which is preliminary data.</text>
</comment>
<proteinExistence type="predicted"/>
<reference evidence="1 2" key="1">
    <citation type="submission" date="2017-05" db="EMBL/GenBank/DDBJ databases">
        <authorList>
            <person name="Varghese N."/>
            <person name="Submissions S."/>
        </authorList>
    </citation>
    <scope>NUCLEOTIDE SEQUENCE [LARGE SCALE GENOMIC DNA]</scope>
    <source>
        <strain evidence="1 2">DSM 15360</strain>
    </source>
</reference>
<evidence type="ECO:0000313" key="1">
    <source>
        <dbReference type="EMBL" id="SMP26423.1"/>
    </source>
</evidence>
<evidence type="ECO:0000313" key="2">
    <source>
        <dbReference type="Proteomes" id="UP001157915"/>
    </source>
</evidence>
<dbReference type="Proteomes" id="UP001157915">
    <property type="component" value="Unassembled WGS sequence"/>
</dbReference>
<accession>A0ABY1P5E3</accession>
<dbReference type="SUPFAM" id="SSF88723">
    <property type="entry name" value="PIN domain-like"/>
    <property type="match status" value="1"/>
</dbReference>
<gene>
    <name evidence="1" type="ORF">SAMN06265367_104359</name>
</gene>
<dbReference type="Gene3D" id="3.40.630.30">
    <property type="match status" value="1"/>
</dbReference>
<dbReference type="InterPro" id="IPR029060">
    <property type="entry name" value="PIN-like_dom_sf"/>
</dbReference>
<keyword evidence="2" id="KW-1185">Reference proteome</keyword>
<dbReference type="EMBL" id="FXUA01000004">
    <property type="protein sequence ID" value="SMP26423.1"/>
    <property type="molecule type" value="Genomic_DNA"/>
</dbReference>
<name>A0ABY1P5E3_9BACT</name>
<organism evidence="1 2">
    <name type="scientific">Algoriphagus winogradskyi</name>
    <dbReference type="NCBI Taxonomy" id="237017"/>
    <lineage>
        <taxon>Bacteria</taxon>
        <taxon>Pseudomonadati</taxon>
        <taxon>Bacteroidota</taxon>
        <taxon>Cytophagia</taxon>
        <taxon>Cytophagales</taxon>
        <taxon>Cyclobacteriaceae</taxon>
        <taxon>Algoriphagus</taxon>
    </lineage>
</organism>
<protein>
    <submittedName>
        <fullName evidence="1">Predicted nucleic acid-binding protein, contains PIN domain</fullName>
    </submittedName>
</protein>
<dbReference type="CDD" id="cd18699">
    <property type="entry name" value="PIN_VapC_like"/>
    <property type="match status" value="1"/>
</dbReference>